<dbReference type="EMBL" id="JACZEP010000017">
    <property type="protein sequence ID" value="MBE1208095.1"/>
    <property type="molecule type" value="Genomic_DNA"/>
</dbReference>
<protein>
    <submittedName>
        <fullName evidence="1">TIGR02594 family protein</fullName>
    </submittedName>
</protein>
<name>A0ABR9GWV1_9HYPH</name>
<evidence type="ECO:0000313" key="2">
    <source>
        <dbReference type="Proteomes" id="UP000598227"/>
    </source>
</evidence>
<sequence length="190" mass="20445">MTLPAQYAWLARETAPKMLVAALSLYGTLETAGAKNNPQILAWADEVGKAYPTAYNKWAADFYEHDSIPWCGLGMAIAATRAGREPVASYLSALAWANGGAGWVKVPVADAMLGDILVFKRTGGGHVAMYVGEDNTHFHMLGANQDDAFNIRRKPKAQCVGVIRPAYINRPANVRKVRLAAAGTLSQNEA</sequence>
<reference evidence="1 2" key="1">
    <citation type="submission" date="2020-09" db="EMBL/GenBank/DDBJ databases">
        <title>Draft Genome Sequence of Aminobacter carboxidus type strain DSM 1086, a soil Gram-negative carboxydobacterium.</title>
        <authorList>
            <person name="Turrini P."/>
            <person name="Tescari M."/>
            <person name="Artuso I."/>
            <person name="Lugli G.A."/>
            <person name="Frangipani E."/>
            <person name="Ventura M."/>
            <person name="Visca P."/>
        </authorList>
    </citation>
    <scope>NUCLEOTIDE SEQUENCE [LARGE SCALE GENOMIC DNA]</scope>
    <source>
        <strain evidence="1 2">DSM 1086</strain>
    </source>
</reference>
<comment type="caution">
    <text evidence="1">The sequence shown here is derived from an EMBL/GenBank/DDBJ whole genome shotgun (WGS) entry which is preliminary data.</text>
</comment>
<evidence type="ECO:0000313" key="1">
    <source>
        <dbReference type="EMBL" id="MBE1208095.1"/>
    </source>
</evidence>
<gene>
    <name evidence="1" type="ORF">IHE39_27770</name>
</gene>
<dbReference type="Gene3D" id="3.90.1720.10">
    <property type="entry name" value="endopeptidase domain like (from Nostoc punctiforme)"/>
    <property type="match status" value="1"/>
</dbReference>
<organism evidence="1 2">
    <name type="scientific">Aminobacter carboxidus</name>
    <dbReference type="NCBI Taxonomy" id="376165"/>
    <lineage>
        <taxon>Bacteria</taxon>
        <taxon>Pseudomonadati</taxon>
        <taxon>Pseudomonadota</taxon>
        <taxon>Alphaproteobacteria</taxon>
        <taxon>Hyphomicrobiales</taxon>
        <taxon>Phyllobacteriaceae</taxon>
        <taxon>Aminobacter</taxon>
    </lineage>
</organism>
<keyword evidence="2" id="KW-1185">Reference proteome</keyword>
<accession>A0ABR9GWV1</accession>
<dbReference type="RefSeq" id="WP_192568771.1">
    <property type="nucleotide sequence ID" value="NZ_JACZEP010000017.1"/>
</dbReference>
<dbReference type="Proteomes" id="UP000598227">
    <property type="component" value="Unassembled WGS sequence"/>
</dbReference>
<proteinExistence type="predicted"/>